<feature type="active site" description="Charge relay system" evidence="9 10">
    <location>
        <position position="143"/>
    </location>
</feature>
<dbReference type="InterPro" id="IPR003137">
    <property type="entry name" value="PA_domain"/>
</dbReference>
<dbReference type="SUPFAM" id="SSF52743">
    <property type="entry name" value="Subtilisin-like"/>
    <property type="match status" value="1"/>
</dbReference>
<feature type="signal peptide" evidence="11">
    <location>
        <begin position="1"/>
        <end position="22"/>
    </location>
</feature>
<feature type="active site" description="Charge relay system" evidence="9 10">
    <location>
        <position position="546"/>
    </location>
</feature>
<evidence type="ECO:0000256" key="10">
    <source>
        <dbReference type="PROSITE-ProRule" id="PRU01240"/>
    </source>
</evidence>
<reference evidence="16 17" key="1">
    <citation type="journal article" date="2009" name="Nature">
        <title>The Sorghum bicolor genome and the diversification of grasses.</title>
        <authorList>
            <person name="Paterson A.H."/>
            <person name="Bowers J.E."/>
            <person name="Bruggmann R."/>
            <person name="Dubchak I."/>
            <person name="Grimwood J."/>
            <person name="Gundlach H."/>
            <person name="Haberer G."/>
            <person name="Hellsten U."/>
            <person name="Mitros T."/>
            <person name="Poliakov A."/>
            <person name="Schmutz J."/>
            <person name="Spannagl M."/>
            <person name="Tang H."/>
            <person name="Wang X."/>
            <person name="Wicker T."/>
            <person name="Bharti A.K."/>
            <person name="Chapman J."/>
            <person name="Feltus F.A."/>
            <person name="Gowik U."/>
            <person name="Grigoriev I.V."/>
            <person name="Lyons E."/>
            <person name="Maher C.A."/>
            <person name="Martis M."/>
            <person name="Narechania A."/>
            <person name="Otillar R.P."/>
            <person name="Penning B.W."/>
            <person name="Salamov A.A."/>
            <person name="Wang Y."/>
            <person name="Zhang L."/>
            <person name="Carpita N.C."/>
            <person name="Freeling M."/>
            <person name="Gingle A.R."/>
            <person name="Hash C.T."/>
            <person name="Keller B."/>
            <person name="Klein P."/>
            <person name="Kresovich S."/>
            <person name="McCann M.C."/>
            <person name="Ming R."/>
            <person name="Peterson D.G."/>
            <person name="Mehboob-ur-Rahman"/>
            <person name="Ware D."/>
            <person name="Westhoff P."/>
            <person name="Mayer K.F."/>
            <person name="Messing J."/>
            <person name="Rokhsar D.S."/>
        </authorList>
    </citation>
    <scope>NUCLEOTIDE SEQUENCE [LARGE SCALE GENOMIC DNA]</scope>
    <source>
        <strain evidence="17">cv. BTx623</strain>
    </source>
</reference>
<protein>
    <recommendedName>
        <fullName evidence="18">Subtilisin-like protease</fullName>
    </recommendedName>
</protein>
<dbReference type="InterPro" id="IPR023827">
    <property type="entry name" value="Peptidase_S8_Asp-AS"/>
</dbReference>
<evidence type="ECO:0008006" key="18">
    <source>
        <dbReference type="Google" id="ProtNLM"/>
    </source>
</evidence>
<dbReference type="FunCoup" id="C5X8Y6">
    <property type="interactions" value="1"/>
</dbReference>
<evidence type="ECO:0000256" key="7">
    <source>
        <dbReference type="ARBA" id="ARBA00022825"/>
    </source>
</evidence>
<accession>C5X8Y6</accession>
<dbReference type="PROSITE" id="PS00136">
    <property type="entry name" value="SUBTILASE_ASP"/>
    <property type="match status" value="1"/>
</dbReference>
<dbReference type="InterPro" id="IPR034197">
    <property type="entry name" value="Peptidases_S8_3"/>
</dbReference>
<feature type="chain" id="PRO_5002956847" description="Subtilisin-like protease" evidence="11">
    <location>
        <begin position="23"/>
        <end position="768"/>
    </location>
</feature>
<dbReference type="InterPro" id="IPR041469">
    <property type="entry name" value="Subtilisin-like_FN3"/>
</dbReference>
<dbReference type="InterPro" id="IPR015500">
    <property type="entry name" value="Peptidase_S8_subtilisin-rel"/>
</dbReference>
<dbReference type="PROSITE" id="PS51892">
    <property type="entry name" value="SUBTILASE"/>
    <property type="match status" value="1"/>
</dbReference>
<evidence type="ECO:0000256" key="1">
    <source>
        <dbReference type="ARBA" id="ARBA00004613"/>
    </source>
</evidence>
<dbReference type="InterPro" id="IPR010259">
    <property type="entry name" value="S8pro/Inhibitor_I9"/>
</dbReference>
<dbReference type="OrthoDB" id="206201at2759"/>
<dbReference type="InterPro" id="IPR046450">
    <property type="entry name" value="PA_dom_sf"/>
</dbReference>
<dbReference type="eggNOG" id="ENOG502QPQR">
    <property type="taxonomic scope" value="Eukaryota"/>
</dbReference>
<dbReference type="PRINTS" id="PR00723">
    <property type="entry name" value="SUBTILISIN"/>
</dbReference>
<keyword evidence="6 10" id="KW-0378">Hydrolase</keyword>
<proteinExistence type="inferred from homology"/>
<evidence type="ECO:0000256" key="8">
    <source>
        <dbReference type="ARBA" id="ARBA00023180"/>
    </source>
</evidence>
<dbReference type="Proteomes" id="UP000000768">
    <property type="component" value="Chromosome 2"/>
</dbReference>
<dbReference type="GO" id="GO:0004252">
    <property type="term" value="F:serine-type endopeptidase activity"/>
    <property type="evidence" value="ECO:0000318"/>
    <property type="project" value="GO_Central"/>
</dbReference>
<evidence type="ECO:0000256" key="3">
    <source>
        <dbReference type="ARBA" id="ARBA00022525"/>
    </source>
</evidence>
<evidence type="ECO:0000256" key="6">
    <source>
        <dbReference type="ARBA" id="ARBA00022801"/>
    </source>
</evidence>
<evidence type="ECO:0000259" key="15">
    <source>
        <dbReference type="Pfam" id="PF17766"/>
    </source>
</evidence>
<dbReference type="Gene3D" id="2.60.40.2310">
    <property type="match status" value="1"/>
</dbReference>
<feature type="domain" description="Subtilisin-like protease fibronectin type-III" evidence="15">
    <location>
        <begin position="660"/>
        <end position="765"/>
    </location>
</feature>
<dbReference type="InterPro" id="IPR000209">
    <property type="entry name" value="Peptidase_S8/S53_dom"/>
</dbReference>
<evidence type="ECO:0000259" key="12">
    <source>
        <dbReference type="Pfam" id="PF00082"/>
    </source>
</evidence>
<dbReference type="FunFam" id="3.50.30.30:FF:000005">
    <property type="entry name" value="subtilisin-like protease SBT1.5"/>
    <property type="match status" value="1"/>
</dbReference>
<sequence length="768" mass="79629">MGSFKLSLLCLVPFLLLAVAAGGDTLTTFIVHVQPPEPEENQQTAGSDREAWYRSFLPEDGRLVHAYNHVASGFAARLTPEEVDALSAMPGFVAAVPEETYELQTTHTPLFLGLDAQRGGGSPASHGHGGSERGAGVIVCLLDTGISPTHPSFDGDGMPPPPAKWKGRCDFGVPVCNNKLIGARSFMSVPTAAGNSSSPVDDAGHGTHTASTAAGAVVQGAQVLGQAAGVAVGMAPRAHVAMYKVCNDTSCLSSDILAGVDAAVGDGCDVISMSIGGVSKPFFRDTIAVGTFGAVEKGVFVALAAGNRGPNASSVTNEAPWMLTVAASTMDRSIRSTVRLGNGVSFHGESAYQPDVSASAAFHPLVYAGASGRPYAELCGNGSLDGVDVRGKIVLCKYGSGPDGNITRILKGAVVRSAGGAGMVLMNGFPQGYSTLADAHVIPASHVDYAAASAIMSYVQSAASPTAKILFGGTILGTSPAPSMAFFSSRGPSLQNPGILKPDITGPGVNVLAAWPPQLQVGPPPPASAVLAGQPGPTFNIISGTSMSTPHLSGIAAFVKSKHPDWSPAAIRSAIMTTADVTDRAGNAIRNEQRVASDLFATGAGHVNPEKAADPGLVYDMAPSDYVGFLCGLYSSQNVSVVARRRVDCSAVTVIPESMLNYPSVSVVFQPTWNWSTPVVVERTVKNVGEEVSPSSVYYAAVDIFDDDVAVAVFPSELVFSEVNQEQSFKVMVWRRHGGNKGAKMVQGAFRWVSDTYTVRSPISISFT</sequence>
<dbReference type="InterPro" id="IPR036852">
    <property type="entry name" value="Peptidase_S8/S53_dom_sf"/>
</dbReference>
<evidence type="ECO:0000259" key="14">
    <source>
        <dbReference type="Pfam" id="PF05922"/>
    </source>
</evidence>
<dbReference type="MEROPS" id="S08.006"/>
<dbReference type="OMA" id="VQGAFRW"/>
<reference evidence="17" key="2">
    <citation type="journal article" date="2018" name="Plant J.">
        <title>The Sorghum bicolor reference genome: improved assembly, gene annotations, a transcriptome atlas, and signatures of genome organization.</title>
        <authorList>
            <person name="McCormick R.F."/>
            <person name="Truong S.K."/>
            <person name="Sreedasyam A."/>
            <person name="Jenkins J."/>
            <person name="Shu S."/>
            <person name="Sims D."/>
            <person name="Kennedy M."/>
            <person name="Amirebrahimi M."/>
            <person name="Weers B.D."/>
            <person name="McKinley B."/>
            <person name="Mattison A."/>
            <person name="Morishige D.T."/>
            <person name="Grimwood J."/>
            <person name="Schmutz J."/>
            <person name="Mullet J.E."/>
        </authorList>
    </citation>
    <scope>NUCLEOTIDE SEQUENCE [LARGE SCALE GENOMIC DNA]</scope>
    <source>
        <strain evidence="17">cv. BTx623</strain>
    </source>
</reference>
<dbReference type="KEGG" id="sbi:8064665"/>
<comment type="subcellular location">
    <subcellularLocation>
        <location evidence="1">Secreted</location>
    </subcellularLocation>
</comment>
<dbReference type="CDD" id="cd04852">
    <property type="entry name" value="Peptidases_S8_3"/>
    <property type="match status" value="1"/>
</dbReference>
<feature type="active site" description="Charge relay system" evidence="9 10">
    <location>
        <position position="205"/>
    </location>
</feature>
<dbReference type="Gramene" id="EER96520">
    <property type="protein sequence ID" value="EER96520"/>
    <property type="gene ID" value="SORBI_3002G161200"/>
</dbReference>
<dbReference type="HOGENOM" id="CLU_000625_4_6_1"/>
<comment type="similarity">
    <text evidence="2 10">Belongs to the peptidase S8 family.</text>
</comment>
<keyword evidence="5 11" id="KW-0732">Signal</keyword>
<dbReference type="GO" id="GO:0006508">
    <property type="term" value="P:proteolysis"/>
    <property type="evidence" value="ECO:0007669"/>
    <property type="project" value="UniProtKB-KW"/>
</dbReference>
<evidence type="ECO:0000256" key="2">
    <source>
        <dbReference type="ARBA" id="ARBA00011073"/>
    </source>
</evidence>
<keyword evidence="7 10" id="KW-0720">Serine protease</keyword>
<evidence type="ECO:0000256" key="5">
    <source>
        <dbReference type="ARBA" id="ARBA00022729"/>
    </source>
</evidence>
<dbReference type="Pfam" id="PF02225">
    <property type="entry name" value="PA"/>
    <property type="match status" value="1"/>
</dbReference>
<dbReference type="InParanoid" id="C5X8Y6"/>
<dbReference type="Pfam" id="PF17766">
    <property type="entry name" value="fn3_6"/>
    <property type="match status" value="1"/>
</dbReference>
<dbReference type="Pfam" id="PF00082">
    <property type="entry name" value="Peptidase_S8"/>
    <property type="match status" value="1"/>
</dbReference>
<dbReference type="Pfam" id="PF05922">
    <property type="entry name" value="Inhibitor_I9"/>
    <property type="match status" value="1"/>
</dbReference>
<feature type="domain" description="PA" evidence="13">
    <location>
        <begin position="364"/>
        <end position="455"/>
    </location>
</feature>
<dbReference type="AlphaFoldDB" id="C5X8Y6"/>
<name>C5X8Y6_SORBI</name>
<dbReference type="InterPro" id="IPR045051">
    <property type="entry name" value="SBT"/>
</dbReference>
<dbReference type="Gene3D" id="3.30.70.80">
    <property type="entry name" value="Peptidase S8 propeptide/proteinase inhibitor I9"/>
    <property type="match status" value="1"/>
</dbReference>
<keyword evidence="4 10" id="KW-0645">Protease</keyword>
<evidence type="ECO:0000313" key="16">
    <source>
        <dbReference type="EMBL" id="EER96520.1"/>
    </source>
</evidence>
<keyword evidence="17" id="KW-1185">Reference proteome</keyword>
<keyword evidence="3" id="KW-0964">Secreted</keyword>
<gene>
    <name evidence="16" type="ORF">SORBI_3002G161200</name>
</gene>
<dbReference type="EMBL" id="CM000761">
    <property type="protein sequence ID" value="EER96520.1"/>
    <property type="molecule type" value="Genomic_DNA"/>
</dbReference>
<dbReference type="Gene3D" id="3.50.30.30">
    <property type="match status" value="1"/>
</dbReference>
<feature type="domain" description="Inhibitor I9" evidence="14">
    <location>
        <begin position="28"/>
        <end position="104"/>
    </location>
</feature>
<dbReference type="Gene3D" id="3.40.50.200">
    <property type="entry name" value="Peptidase S8/S53 domain"/>
    <property type="match status" value="1"/>
</dbReference>
<dbReference type="SUPFAM" id="SSF52025">
    <property type="entry name" value="PA domain"/>
    <property type="match status" value="1"/>
</dbReference>
<evidence type="ECO:0000256" key="11">
    <source>
        <dbReference type="SAM" id="SignalP"/>
    </source>
</evidence>
<evidence type="ECO:0000256" key="9">
    <source>
        <dbReference type="PIRSR" id="PIRSR615500-1"/>
    </source>
</evidence>
<evidence type="ECO:0000256" key="4">
    <source>
        <dbReference type="ARBA" id="ARBA00022670"/>
    </source>
</evidence>
<feature type="domain" description="Peptidase S8/S53" evidence="12">
    <location>
        <begin position="134"/>
        <end position="592"/>
    </location>
</feature>
<dbReference type="CDD" id="cd02120">
    <property type="entry name" value="PA_subtilisin_like"/>
    <property type="match status" value="1"/>
</dbReference>
<dbReference type="PANTHER" id="PTHR10795">
    <property type="entry name" value="PROPROTEIN CONVERTASE SUBTILISIN/KEXIN"/>
    <property type="match status" value="1"/>
</dbReference>
<dbReference type="GO" id="GO:0005576">
    <property type="term" value="C:extracellular region"/>
    <property type="evidence" value="ECO:0000318"/>
    <property type="project" value="GO_Central"/>
</dbReference>
<evidence type="ECO:0000259" key="13">
    <source>
        <dbReference type="Pfam" id="PF02225"/>
    </source>
</evidence>
<keyword evidence="8" id="KW-0325">Glycoprotein</keyword>
<evidence type="ECO:0000313" key="17">
    <source>
        <dbReference type="Proteomes" id="UP000000768"/>
    </source>
</evidence>
<organism evidence="16 17">
    <name type="scientific">Sorghum bicolor</name>
    <name type="common">Sorghum</name>
    <name type="synonym">Sorghum vulgare</name>
    <dbReference type="NCBI Taxonomy" id="4558"/>
    <lineage>
        <taxon>Eukaryota</taxon>
        <taxon>Viridiplantae</taxon>
        <taxon>Streptophyta</taxon>
        <taxon>Embryophyta</taxon>
        <taxon>Tracheophyta</taxon>
        <taxon>Spermatophyta</taxon>
        <taxon>Magnoliopsida</taxon>
        <taxon>Liliopsida</taxon>
        <taxon>Poales</taxon>
        <taxon>Poaceae</taxon>
        <taxon>PACMAD clade</taxon>
        <taxon>Panicoideae</taxon>
        <taxon>Andropogonodae</taxon>
        <taxon>Andropogoneae</taxon>
        <taxon>Sorghinae</taxon>
        <taxon>Sorghum</taxon>
    </lineage>
</organism>
<dbReference type="InterPro" id="IPR037045">
    <property type="entry name" value="S8pro/Inhibitor_I9_sf"/>
</dbReference>